<reference evidence="1" key="2">
    <citation type="submission" date="2020-09" db="EMBL/GenBank/DDBJ databases">
        <authorList>
            <person name="Sun Q."/>
            <person name="Zhou Y."/>
        </authorList>
    </citation>
    <scope>NUCLEOTIDE SEQUENCE</scope>
    <source>
        <strain evidence="1">CGMCC 4.7306</strain>
    </source>
</reference>
<evidence type="ECO:0000313" key="2">
    <source>
        <dbReference type="Proteomes" id="UP000613840"/>
    </source>
</evidence>
<keyword evidence="2" id="KW-1185">Reference proteome</keyword>
<name>A0A917W0G7_9ACTN</name>
<sequence length="81" mass="8637">MGPQDGEPGARRARIETVLDQPAGHTQAAHRPPGADHVKINVIAIAGEQITQAFLVARVRIARSYIGSPDPASDQSRMLVT</sequence>
<reference evidence="1" key="1">
    <citation type="journal article" date="2014" name="Int. J. Syst. Evol. Microbiol.">
        <title>Complete genome sequence of Corynebacterium casei LMG S-19264T (=DSM 44701T), isolated from a smear-ripened cheese.</title>
        <authorList>
            <consortium name="US DOE Joint Genome Institute (JGI-PGF)"/>
            <person name="Walter F."/>
            <person name="Albersmeier A."/>
            <person name="Kalinowski J."/>
            <person name="Ruckert C."/>
        </authorList>
    </citation>
    <scope>NUCLEOTIDE SEQUENCE</scope>
    <source>
        <strain evidence="1">CGMCC 4.7306</strain>
    </source>
</reference>
<accession>A0A917W0G7</accession>
<proteinExistence type="predicted"/>
<protein>
    <submittedName>
        <fullName evidence="1">Uncharacterized protein</fullName>
    </submittedName>
</protein>
<comment type="caution">
    <text evidence="1">The sequence shown here is derived from an EMBL/GenBank/DDBJ whole genome shotgun (WGS) entry which is preliminary data.</text>
</comment>
<dbReference type="AlphaFoldDB" id="A0A917W0G7"/>
<organism evidence="1 2">
    <name type="scientific">Microlunatus endophyticus</name>
    <dbReference type="NCBI Taxonomy" id="1716077"/>
    <lineage>
        <taxon>Bacteria</taxon>
        <taxon>Bacillati</taxon>
        <taxon>Actinomycetota</taxon>
        <taxon>Actinomycetes</taxon>
        <taxon>Propionibacteriales</taxon>
        <taxon>Propionibacteriaceae</taxon>
        <taxon>Microlunatus</taxon>
    </lineage>
</organism>
<gene>
    <name evidence="1" type="ORF">GCM10011575_09800</name>
</gene>
<evidence type="ECO:0000313" key="1">
    <source>
        <dbReference type="EMBL" id="GGL53422.1"/>
    </source>
</evidence>
<dbReference type="EMBL" id="BMMZ01000002">
    <property type="protein sequence ID" value="GGL53422.1"/>
    <property type="molecule type" value="Genomic_DNA"/>
</dbReference>
<dbReference type="Proteomes" id="UP000613840">
    <property type="component" value="Unassembled WGS sequence"/>
</dbReference>